<accession>A0A074KZR1</accession>
<dbReference type="eggNOG" id="COG2856">
    <property type="taxonomic scope" value="Bacteria"/>
</dbReference>
<evidence type="ECO:0000313" key="1">
    <source>
        <dbReference type="EMBL" id="KEO73680.1"/>
    </source>
</evidence>
<evidence type="ECO:0000313" key="2">
    <source>
        <dbReference type="Proteomes" id="UP000027821"/>
    </source>
</evidence>
<dbReference type="Proteomes" id="UP000027821">
    <property type="component" value="Unassembled WGS sequence"/>
</dbReference>
<organism evidence="1 2">
    <name type="scientific">Anditalea andensis</name>
    <dbReference type="NCBI Taxonomy" id="1048983"/>
    <lineage>
        <taxon>Bacteria</taxon>
        <taxon>Pseudomonadati</taxon>
        <taxon>Bacteroidota</taxon>
        <taxon>Cytophagia</taxon>
        <taxon>Cytophagales</taxon>
        <taxon>Cytophagaceae</taxon>
        <taxon>Anditalea</taxon>
    </lineage>
</organism>
<keyword evidence="2" id="KW-1185">Reference proteome</keyword>
<sequence>MLSDQLSDNKEKDLPMPTTSVTEYVDLEQYAVNKVIPDEIRDVTLLALSHFPELMEVEIDFDFKKKIRGSVMQAQPKVGSLLFNSKSNRKYRINISRYLELDDEWLPIEEVPENVLLGWIGHELGHIMDYLDKSRLGLISFGVRYVTSNAFVTQAEITADSYAVAGGLGNNLVDTKNFILNHDRLPEEYRNKIRDLYMSPGEIMTLVDVEEDDDDDEVENAEK</sequence>
<dbReference type="AlphaFoldDB" id="A0A074KZR1"/>
<proteinExistence type="predicted"/>
<comment type="caution">
    <text evidence="1">The sequence shown here is derived from an EMBL/GenBank/DDBJ whole genome shotgun (WGS) entry which is preliminary data.</text>
</comment>
<gene>
    <name evidence="1" type="ORF">EL17_10635</name>
</gene>
<dbReference type="STRING" id="1048983.EL17_10635"/>
<reference evidence="1 2" key="1">
    <citation type="submission" date="2014-04" db="EMBL/GenBank/DDBJ databases">
        <title>Characterization and application of a salt tolerant electro-active bacterium.</title>
        <authorList>
            <person name="Yang L."/>
            <person name="Wei S."/>
            <person name="Tay Q.X.M."/>
        </authorList>
    </citation>
    <scope>NUCLEOTIDE SEQUENCE [LARGE SCALE GENOMIC DNA]</scope>
    <source>
        <strain evidence="1 2">LY1</strain>
    </source>
</reference>
<protein>
    <submittedName>
        <fullName evidence="1">Uncharacterized protein</fullName>
    </submittedName>
</protein>
<dbReference type="EMBL" id="JMIH01000019">
    <property type="protein sequence ID" value="KEO73680.1"/>
    <property type="molecule type" value="Genomic_DNA"/>
</dbReference>
<name>A0A074KZR1_9BACT</name>